<feature type="compositionally biased region" description="Low complexity" evidence="10">
    <location>
        <begin position="247"/>
        <end position="263"/>
    </location>
</feature>
<evidence type="ECO:0000256" key="4">
    <source>
        <dbReference type="ARBA" id="ARBA00022794"/>
    </source>
</evidence>
<keyword evidence="3" id="KW-0963">Cytoplasm</keyword>
<evidence type="ECO:0000259" key="11">
    <source>
        <dbReference type="Pfam" id="PF10243"/>
    </source>
</evidence>
<accession>A0A9N9MBJ4</accession>
<dbReference type="InterPro" id="IPR041476">
    <property type="entry name" value="TRAF3IP1_C"/>
</dbReference>
<dbReference type="GO" id="GO:0008017">
    <property type="term" value="F:microtubule binding"/>
    <property type="evidence" value="ECO:0007669"/>
    <property type="project" value="InterPro"/>
</dbReference>
<dbReference type="PANTHER" id="PTHR31363:SF0">
    <property type="entry name" value="TRAF3-INTERACTING PROTEIN 1"/>
    <property type="match status" value="1"/>
</dbReference>
<dbReference type="InterPro" id="IPR018799">
    <property type="entry name" value="TRAF3IP1"/>
</dbReference>
<protein>
    <recommendedName>
        <fullName evidence="15">TRAF3-interacting protein 1</fullName>
    </recommendedName>
</protein>
<evidence type="ECO:0008006" key="15">
    <source>
        <dbReference type="Google" id="ProtNLM"/>
    </source>
</evidence>
<evidence type="ECO:0000256" key="8">
    <source>
        <dbReference type="ARBA" id="ARBA00043971"/>
    </source>
</evidence>
<evidence type="ECO:0000256" key="5">
    <source>
        <dbReference type="ARBA" id="ARBA00023054"/>
    </source>
</evidence>
<dbReference type="GO" id="GO:0030992">
    <property type="term" value="C:intraciliary transport particle B"/>
    <property type="evidence" value="ECO:0007669"/>
    <property type="project" value="TreeGrafter"/>
</dbReference>
<comment type="subcellular location">
    <subcellularLocation>
        <location evidence="2">Cytoplasm</location>
        <location evidence="2">Cytoskeleton</location>
        <location evidence="2">Cilium axoneme</location>
    </subcellularLocation>
    <subcellularLocation>
        <location evidence="1">Cytoplasm</location>
        <location evidence="1">Cytoskeleton</location>
        <location evidence="1">Cilium basal body</location>
    </subcellularLocation>
</comment>
<dbReference type="GO" id="GO:0060271">
    <property type="term" value="P:cilium assembly"/>
    <property type="evidence" value="ECO:0007669"/>
    <property type="project" value="TreeGrafter"/>
</dbReference>
<evidence type="ECO:0000256" key="1">
    <source>
        <dbReference type="ARBA" id="ARBA00004120"/>
    </source>
</evidence>
<proteinExistence type="inferred from homology"/>
<dbReference type="AlphaFoldDB" id="A0A9N9MBJ4"/>
<feature type="region of interest" description="Disordered" evidence="10">
    <location>
        <begin position="79"/>
        <end position="194"/>
    </location>
</feature>
<dbReference type="Pfam" id="PF17749">
    <property type="entry name" value="MIP-T3_C"/>
    <property type="match status" value="1"/>
</dbReference>
<dbReference type="EMBL" id="OU892277">
    <property type="protein sequence ID" value="CAG9760214.1"/>
    <property type="molecule type" value="Genomic_DNA"/>
</dbReference>
<keyword evidence="7" id="KW-0966">Cell projection</keyword>
<dbReference type="OrthoDB" id="10258914at2759"/>
<dbReference type="GO" id="GO:0042073">
    <property type="term" value="P:intraciliary transport"/>
    <property type="evidence" value="ECO:0007669"/>
    <property type="project" value="TreeGrafter"/>
</dbReference>
<keyword evidence="5 9" id="KW-0175">Coiled coil</keyword>
<evidence type="ECO:0000256" key="9">
    <source>
        <dbReference type="SAM" id="Coils"/>
    </source>
</evidence>
<feature type="region of interest" description="Disordered" evidence="10">
    <location>
        <begin position="217"/>
        <end position="270"/>
    </location>
</feature>
<evidence type="ECO:0000313" key="14">
    <source>
        <dbReference type="Proteomes" id="UP001152799"/>
    </source>
</evidence>
<keyword evidence="4" id="KW-0970">Cilium biogenesis/degradation</keyword>
<dbReference type="GO" id="GO:0036064">
    <property type="term" value="C:ciliary basal body"/>
    <property type="evidence" value="ECO:0007669"/>
    <property type="project" value="TreeGrafter"/>
</dbReference>
<evidence type="ECO:0000256" key="6">
    <source>
        <dbReference type="ARBA" id="ARBA00023212"/>
    </source>
</evidence>
<evidence type="ECO:0000256" key="3">
    <source>
        <dbReference type="ARBA" id="ARBA00022490"/>
    </source>
</evidence>
<feature type="coiled-coil region" evidence="9">
    <location>
        <begin position="418"/>
        <end position="445"/>
    </location>
</feature>
<keyword evidence="14" id="KW-1185">Reference proteome</keyword>
<evidence type="ECO:0000256" key="7">
    <source>
        <dbReference type="ARBA" id="ARBA00023273"/>
    </source>
</evidence>
<reference evidence="13" key="1">
    <citation type="submission" date="2022-01" db="EMBL/GenBank/DDBJ databases">
        <authorList>
            <person name="King R."/>
        </authorList>
    </citation>
    <scope>NUCLEOTIDE SEQUENCE</scope>
</reference>
<dbReference type="GO" id="GO:0005930">
    <property type="term" value="C:axoneme"/>
    <property type="evidence" value="ECO:0007669"/>
    <property type="project" value="UniProtKB-SubCell"/>
</dbReference>
<evidence type="ECO:0000259" key="12">
    <source>
        <dbReference type="Pfam" id="PF17749"/>
    </source>
</evidence>
<dbReference type="Proteomes" id="UP001152799">
    <property type="component" value="Chromosome 1"/>
</dbReference>
<dbReference type="GO" id="GO:0070507">
    <property type="term" value="P:regulation of microtubule cytoskeleton organization"/>
    <property type="evidence" value="ECO:0007669"/>
    <property type="project" value="TreeGrafter"/>
</dbReference>
<evidence type="ECO:0000256" key="2">
    <source>
        <dbReference type="ARBA" id="ARBA00004430"/>
    </source>
</evidence>
<dbReference type="InterPro" id="IPR042576">
    <property type="entry name" value="TRAF3IP1_N_sf"/>
</dbReference>
<feature type="domain" description="TRAF3-interacting protein 1 N-terminal" evidence="11">
    <location>
        <begin position="3"/>
        <end position="62"/>
    </location>
</feature>
<dbReference type="InterPro" id="IPR040468">
    <property type="entry name" value="TRAF3IP1_N"/>
</dbReference>
<organism evidence="13 14">
    <name type="scientific">Ceutorhynchus assimilis</name>
    <name type="common">cabbage seed weevil</name>
    <dbReference type="NCBI Taxonomy" id="467358"/>
    <lineage>
        <taxon>Eukaryota</taxon>
        <taxon>Metazoa</taxon>
        <taxon>Ecdysozoa</taxon>
        <taxon>Arthropoda</taxon>
        <taxon>Hexapoda</taxon>
        <taxon>Insecta</taxon>
        <taxon>Pterygota</taxon>
        <taxon>Neoptera</taxon>
        <taxon>Endopterygota</taxon>
        <taxon>Coleoptera</taxon>
        <taxon>Polyphaga</taxon>
        <taxon>Cucujiformia</taxon>
        <taxon>Curculionidae</taxon>
        <taxon>Ceutorhynchinae</taxon>
        <taxon>Ceutorhynchus</taxon>
    </lineage>
</organism>
<dbReference type="Pfam" id="PF10243">
    <property type="entry name" value="MIP-T3"/>
    <property type="match status" value="1"/>
</dbReference>
<sequence>METELNSDNVKEKEAKLAFLTKLIEAIKVLSKTDLKVRPSKIVAGLEPTETNILLQTIAKCIDKKISSNEYVAKINSAEPTGKTEKKSSTKKRETIKKGRSIETPKTTDRAKESSRSKETNKKDKKVSNKPEEKSQKKTKAEGETLETKIRENHKNEVPDPSTEDEPELIIKETINEAAEPLVQSPKSTEPILNQDITSSNAIQPLPNTFSNARQSSANLIRPKSARPKSGDRVLSSRGPKVDEIRPQSSLRPPSVRPSSARPGAPKLRPESALVGTNIKVIVESFDSMLYEDGTVVIENAPEETTNEELVISTSENQGQLVEQILEQIQEKENIVRRVDINWEQDGLRGKDATTKEVTQLRSLIQSLTKTANPLGKLMNYLHEDLDVMHNELKMWTNMKKQLYMEIEKQKKLTVDSSKPLLEQLDQFKQEVKKLEQEIFTVRSNVLRNEQRISEFLDKN</sequence>
<evidence type="ECO:0000256" key="10">
    <source>
        <dbReference type="SAM" id="MobiDB-lite"/>
    </source>
</evidence>
<dbReference type="Gene3D" id="1.10.418.50">
    <property type="entry name" value="Microtubule-binding protein MIP-T3"/>
    <property type="match status" value="1"/>
</dbReference>
<dbReference type="PANTHER" id="PTHR31363">
    <property type="entry name" value="TRAF3-INTERACTING PROTEIN 1"/>
    <property type="match status" value="1"/>
</dbReference>
<evidence type="ECO:0000313" key="13">
    <source>
        <dbReference type="EMBL" id="CAG9760214.1"/>
    </source>
</evidence>
<feature type="compositionally biased region" description="Polar residues" evidence="10">
    <location>
        <begin position="185"/>
        <end position="194"/>
    </location>
</feature>
<feature type="domain" description="TRAF3-interacting protein 1 C-terminal" evidence="12">
    <location>
        <begin position="315"/>
        <end position="458"/>
    </location>
</feature>
<keyword evidence="6" id="KW-0206">Cytoskeleton</keyword>
<comment type="similarity">
    <text evidence="8">Belongs to the TRAF3IP1 family.</text>
</comment>
<feature type="compositionally biased region" description="Basic and acidic residues" evidence="10">
    <location>
        <begin position="82"/>
        <end position="158"/>
    </location>
</feature>
<name>A0A9N9MBJ4_9CUCU</name>
<gene>
    <name evidence="13" type="ORF">CEUTPL_LOCUS950</name>
</gene>